<proteinExistence type="predicted"/>
<dbReference type="EMBL" id="FR687359">
    <property type="protein sequence ID" value="CBW75821.1"/>
    <property type="molecule type" value="Genomic_DNA"/>
</dbReference>
<dbReference type="STRING" id="882378.RBRH_04110"/>
<protein>
    <submittedName>
        <fullName evidence="1">Uncharacterized protein</fullName>
    </submittedName>
</protein>
<dbReference type="Proteomes" id="UP000007437">
    <property type="component" value="Chromosome"/>
</dbReference>
<dbReference type="HOGENOM" id="CLU_3248526_0_0_4"/>
<evidence type="ECO:0000313" key="2">
    <source>
        <dbReference type="Proteomes" id="UP000007437"/>
    </source>
</evidence>
<sequence length="42" mass="4398">MTIIATTANAHSKSPLYCMRRNAGLKSLAVMATGGGNHRPAQ</sequence>
<accession>E5ATE7</accession>
<evidence type="ECO:0000313" key="1">
    <source>
        <dbReference type="EMBL" id="CBW75821.1"/>
    </source>
</evidence>
<reference evidence="1 2" key="1">
    <citation type="journal article" date="2011" name="J. Bacteriol.">
        <title>Complete genome sequence of Burkholderia rhizoxinica, an endosymbiont of Rhizopus microsporus.</title>
        <authorList>
            <person name="Lackner G."/>
            <person name="Moebius N."/>
            <person name="Partida-Martinez L."/>
            <person name="Hertweck C."/>
        </authorList>
    </citation>
    <scope>NUCLEOTIDE SEQUENCE [LARGE SCALE GENOMIC DNA]</scope>
    <source>
        <strain evidence="2">DSM 19002 / CIP 109453 / HKI 454</strain>
    </source>
</reference>
<name>E5ATE7_MYCRK</name>
<dbReference type="KEGG" id="brh:RBRH_04110"/>
<dbReference type="AlphaFoldDB" id="E5ATE7"/>
<gene>
    <name evidence="1" type="ordered locus">RBRH_04110</name>
</gene>
<organism evidence="1 2">
    <name type="scientific">Mycetohabitans rhizoxinica (strain DSM 19002 / CIP 109453 / HKI 454)</name>
    <name type="common">Paraburkholderia rhizoxinica</name>
    <dbReference type="NCBI Taxonomy" id="882378"/>
    <lineage>
        <taxon>Bacteria</taxon>
        <taxon>Pseudomonadati</taxon>
        <taxon>Pseudomonadota</taxon>
        <taxon>Betaproteobacteria</taxon>
        <taxon>Burkholderiales</taxon>
        <taxon>Burkholderiaceae</taxon>
        <taxon>Mycetohabitans</taxon>
    </lineage>
</organism>